<reference evidence="3" key="1">
    <citation type="journal article" date="2019" name="Int. J. Syst. Evol. Microbiol.">
        <title>The Global Catalogue of Microorganisms (GCM) 10K type strain sequencing project: providing services to taxonomists for standard genome sequencing and annotation.</title>
        <authorList>
            <consortium name="The Broad Institute Genomics Platform"/>
            <consortium name="The Broad Institute Genome Sequencing Center for Infectious Disease"/>
            <person name="Wu L."/>
            <person name="Ma J."/>
        </authorList>
    </citation>
    <scope>NUCLEOTIDE SEQUENCE [LARGE SCALE GENOMIC DNA]</scope>
    <source>
        <strain evidence="3">JCM 18014</strain>
    </source>
</reference>
<dbReference type="Pfam" id="PF13683">
    <property type="entry name" value="rve_3"/>
    <property type="match status" value="1"/>
</dbReference>
<sequence>MSSGITSSARLQGECLDETIFTSLALGRQVLEAWRHDYNHFRPRSSLGKDPVVIGEDQTANRTGGMFPHYVSPSRSTMGIKTGQLYRYW</sequence>
<name>A0ABP9KJJ7_9SPHN</name>
<gene>
    <name evidence="2" type="ORF">GCM10023208_25480</name>
</gene>
<organism evidence="2 3">
    <name type="scientific">Erythrobacter westpacificensis</name>
    <dbReference type="NCBI Taxonomy" id="1055231"/>
    <lineage>
        <taxon>Bacteria</taxon>
        <taxon>Pseudomonadati</taxon>
        <taxon>Pseudomonadota</taxon>
        <taxon>Alphaproteobacteria</taxon>
        <taxon>Sphingomonadales</taxon>
        <taxon>Erythrobacteraceae</taxon>
        <taxon>Erythrobacter/Porphyrobacter group</taxon>
        <taxon>Erythrobacter</taxon>
    </lineage>
</organism>
<evidence type="ECO:0000313" key="2">
    <source>
        <dbReference type="EMBL" id="GAA5058783.1"/>
    </source>
</evidence>
<accession>A0ABP9KJJ7</accession>
<dbReference type="Proteomes" id="UP001500518">
    <property type="component" value="Unassembled WGS sequence"/>
</dbReference>
<evidence type="ECO:0000259" key="1">
    <source>
        <dbReference type="Pfam" id="PF13683"/>
    </source>
</evidence>
<dbReference type="InterPro" id="IPR001584">
    <property type="entry name" value="Integrase_cat-core"/>
</dbReference>
<feature type="domain" description="Integrase catalytic" evidence="1">
    <location>
        <begin position="10"/>
        <end position="49"/>
    </location>
</feature>
<dbReference type="EMBL" id="BAABHV010000020">
    <property type="protein sequence ID" value="GAA5058783.1"/>
    <property type="molecule type" value="Genomic_DNA"/>
</dbReference>
<keyword evidence="3" id="KW-1185">Reference proteome</keyword>
<proteinExistence type="predicted"/>
<protein>
    <recommendedName>
        <fullName evidence="1">Integrase catalytic domain-containing protein</fullName>
    </recommendedName>
</protein>
<comment type="caution">
    <text evidence="2">The sequence shown here is derived from an EMBL/GenBank/DDBJ whole genome shotgun (WGS) entry which is preliminary data.</text>
</comment>
<evidence type="ECO:0000313" key="3">
    <source>
        <dbReference type="Proteomes" id="UP001500518"/>
    </source>
</evidence>